<evidence type="ECO:0000256" key="1">
    <source>
        <dbReference type="ARBA" id="ARBA00006594"/>
    </source>
</evidence>
<evidence type="ECO:0000256" key="4">
    <source>
        <dbReference type="ARBA" id="ARBA00022679"/>
    </source>
</evidence>
<dbReference type="Pfam" id="PF01555">
    <property type="entry name" value="N6_N4_Mtase"/>
    <property type="match status" value="2"/>
</dbReference>
<dbReference type="SUPFAM" id="SSF53335">
    <property type="entry name" value="S-adenosyl-L-methionine-dependent methyltransferases"/>
    <property type="match status" value="1"/>
</dbReference>
<dbReference type="PROSITE" id="PS00092">
    <property type="entry name" value="N6_MTASE"/>
    <property type="match status" value="1"/>
</dbReference>
<dbReference type="GO" id="GO:0009007">
    <property type="term" value="F:site-specific DNA-methyltransferase (adenine-specific) activity"/>
    <property type="evidence" value="ECO:0007669"/>
    <property type="project" value="UniProtKB-EC"/>
</dbReference>
<dbReference type="PATRIC" id="fig|727.564.peg.187"/>
<dbReference type="GO" id="GO:0003677">
    <property type="term" value="F:DNA binding"/>
    <property type="evidence" value="ECO:0007669"/>
    <property type="project" value="InterPro"/>
</dbReference>
<keyword evidence="5" id="KW-0949">S-adenosyl-L-methionine</keyword>
<evidence type="ECO:0000259" key="7">
    <source>
        <dbReference type="Pfam" id="PF01555"/>
    </source>
</evidence>
<accession>A0A0D0IJJ4</accession>
<comment type="caution">
    <text evidence="9">The sequence shown here is derived from an EMBL/GenBank/DDBJ whole genome shotgun (WGS) entry which is preliminary data.</text>
</comment>
<sequence>MTEIAEEILFSSQTQPENEKLIILKRHFPNCFDKQGVFLPEKMAEALQSNGIKTEKESYSLNWLGKSYAKILKDRQPETLLAEDIEHNQKPENQNSENVLIQGDNLEVLKHLKHAYKNQIKMIYIDPPYNTGSDGFVYQDDRKFTPQQLVELGMDLEEAERVLEFTAKKSNSHSAWLTFMYPRLKVAHDLLKDDGVIFISIDDNEQAQLKLLCDEVFGEENFINIVSVNMKNIAGASGGGEDKRLKKNVESLLIYAKSYDNFPMFKNIYDYIEIGELIQHYKNEEKSWKYTSVLVNAGNANYIGSTIDGDGNEIKIFTREDYKISSVSALAKEENKTETEIYNKYSSQIFQTAMPQTSIRPRVMEKVKQLGVSNNLYSIEYIPRSGRNKGKIYEQFYKGDNFRLFAWLKDVSEKIDGVLYKKEMIGTYWDFVSETKNLTKEGGVPYPNGKKPMKLIKQLAYMVTEENDLILDFFAGSGTTGHSIMHLNTEDLGNRQFILVQINENLDSALSRMTGEAKKALENLLNILDEVGRPHYISEVTQERLIRSAKQIRSQNPDYTGDLGFKIFKTEPHFQTALNTDFDPQIDFLPKTDLNDKQLHTLLTTWRVFDGCRLPEKVQNIDLVGYTAYYCRQHLYLLASGFTSENVKALIERLDNDKDFVPERIVLFGENIDSVMQKELAQAVKTYANKKGLNNLSVLARY</sequence>
<dbReference type="Proteomes" id="UP000050700">
    <property type="component" value="Unassembled WGS sequence"/>
</dbReference>
<dbReference type="Pfam" id="PF18273">
    <property type="entry name" value="T3RM_EcoP15I_C"/>
    <property type="match status" value="1"/>
</dbReference>
<keyword evidence="3 9" id="KW-0489">Methyltransferase</keyword>
<dbReference type="InterPro" id="IPR041405">
    <property type="entry name" value="T3RM_EcoP15I_C"/>
</dbReference>
<reference evidence="9 10" key="1">
    <citation type="submission" date="2014-05" db="EMBL/GenBank/DDBJ databases">
        <title>Methylome analysis of the phasevarions of Haemophilus influenzae.</title>
        <authorList>
            <person name="Atack J.M."/>
            <person name="Fox K.L."/>
            <person name="Power P.M."/>
            <person name="Clark T."/>
            <person name="Jurcisek J."/>
            <person name="Korlach J."/>
            <person name="Bakaletz L.O."/>
            <person name="Jennings M.P."/>
        </authorList>
    </citation>
    <scope>NUCLEOTIDE SEQUENCE [LARGE SCALE GENOMIC DNA]</scope>
    <source>
        <strain evidence="9 10">1209</strain>
    </source>
</reference>
<name>A0A0D0IJJ4_HAEIF</name>
<dbReference type="AlphaFoldDB" id="A0A0D0IJJ4"/>
<protein>
    <recommendedName>
        <fullName evidence="2">site-specific DNA-methyltransferase (adenine-specific)</fullName>
        <ecNumber evidence="2">2.1.1.72</ecNumber>
    </recommendedName>
</protein>
<dbReference type="InterPro" id="IPR002941">
    <property type="entry name" value="DNA_methylase_N4/N6"/>
</dbReference>
<dbReference type="EMBL" id="JMQP01000001">
    <property type="protein sequence ID" value="KIS36631.1"/>
    <property type="molecule type" value="Genomic_DNA"/>
</dbReference>
<dbReference type="InterPro" id="IPR029063">
    <property type="entry name" value="SAM-dependent_MTases_sf"/>
</dbReference>
<dbReference type="REBASE" id="109740">
    <property type="entry name" value="M.Hin1209ORF46P"/>
</dbReference>
<comment type="similarity">
    <text evidence="1">Belongs to the N(4)/N(6)-methyltransferase family.</text>
</comment>
<organism evidence="9 10">
    <name type="scientific">Haemophilus influenzae</name>
    <dbReference type="NCBI Taxonomy" id="727"/>
    <lineage>
        <taxon>Bacteria</taxon>
        <taxon>Pseudomonadati</taxon>
        <taxon>Pseudomonadota</taxon>
        <taxon>Gammaproteobacteria</taxon>
        <taxon>Pasteurellales</taxon>
        <taxon>Pasteurellaceae</taxon>
        <taxon>Haemophilus</taxon>
    </lineage>
</organism>
<feature type="domain" description="DNA methylase N-4/N-6" evidence="7">
    <location>
        <begin position="120"/>
        <end position="360"/>
    </location>
</feature>
<evidence type="ECO:0000313" key="10">
    <source>
        <dbReference type="Proteomes" id="UP000050700"/>
    </source>
</evidence>
<keyword evidence="4 9" id="KW-0808">Transferase</keyword>
<feature type="domain" description="DNA methylase N-4/N-6" evidence="7">
    <location>
        <begin position="420"/>
        <end position="505"/>
    </location>
</feature>
<dbReference type="InterPro" id="IPR002052">
    <property type="entry name" value="DNA_methylase_N6_adenine_CS"/>
</dbReference>
<feature type="domain" description="Type III R-M EcoP15I C-terminal" evidence="8">
    <location>
        <begin position="598"/>
        <end position="692"/>
    </location>
</feature>
<dbReference type="GO" id="GO:0032259">
    <property type="term" value="P:methylation"/>
    <property type="evidence" value="ECO:0007669"/>
    <property type="project" value="UniProtKB-KW"/>
</dbReference>
<evidence type="ECO:0000256" key="5">
    <source>
        <dbReference type="ARBA" id="ARBA00022691"/>
    </source>
</evidence>
<dbReference type="REBASE" id="112739">
    <property type="entry name" value="M.Hin93ORF80P"/>
</dbReference>
<dbReference type="InterPro" id="IPR002295">
    <property type="entry name" value="N4/N6-MTase_EcoPI_Mod-like"/>
</dbReference>
<dbReference type="Gene3D" id="3.40.50.150">
    <property type="entry name" value="Vaccinia Virus protein VP39"/>
    <property type="match status" value="1"/>
</dbReference>
<dbReference type="EC" id="2.1.1.72" evidence="2"/>
<proteinExistence type="inferred from homology"/>
<evidence type="ECO:0000313" key="9">
    <source>
        <dbReference type="EMBL" id="KIS36631.1"/>
    </source>
</evidence>
<evidence type="ECO:0000259" key="8">
    <source>
        <dbReference type="Pfam" id="PF18273"/>
    </source>
</evidence>
<dbReference type="GO" id="GO:0008170">
    <property type="term" value="F:N-methyltransferase activity"/>
    <property type="evidence" value="ECO:0007669"/>
    <property type="project" value="InterPro"/>
</dbReference>
<comment type="catalytic activity">
    <reaction evidence="6">
        <text>a 2'-deoxyadenosine in DNA + S-adenosyl-L-methionine = an N(6)-methyl-2'-deoxyadenosine in DNA + S-adenosyl-L-homocysteine + H(+)</text>
        <dbReference type="Rhea" id="RHEA:15197"/>
        <dbReference type="Rhea" id="RHEA-COMP:12418"/>
        <dbReference type="Rhea" id="RHEA-COMP:12419"/>
        <dbReference type="ChEBI" id="CHEBI:15378"/>
        <dbReference type="ChEBI" id="CHEBI:57856"/>
        <dbReference type="ChEBI" id="CHEBI:59789"/>
        <dbReference type="ChEBI" id="CHEBI:90615"/>
        <dbReference type="ChEBI" id="CHEBI:90616"/>
        <dbReference type="EC" id="2.1.1.72"/>
    </reaction>
</comment>
<evidence type="ECO:0000256" key="2">
    <source>
        <dbReference type="ARBA" id="ARBA00011900"/>
    </source>
</evidence>
<evidence type="ECO:0000256" key="6">
    <source>
        <dbReference type="ARBA" id="ARBA00047942"/>
    </source>
</evidence>
<dbReference type="PRINTS" id="PR00506">
    <property type="entry name" value="D21N6MTFRASE"/>
</dbReference>
<evidence type="ECO:0000256" key="3">
    <source>
        <dbReference type="ARBA" id="ARBA00022603"/>
    </source>
</evidence>
<dbReference type="PIRSF" id="PIRSF015855">
    <property type="entry name" value="TypeIII_Mtase_mKpnI"/>
    <property type="match status" value="1"/>
</dbReference>
<dbReference type="RefSeq" id="WP_042600371.1">
    <property type="nucleotide sequence ID" value="NZ_CP089168.1"/>
</dbReference>
<gene>
    <name evidence="9" type="ORF">NTHI1209_00046</name>
</gene>